<dbReference type="SUPFAM" id="SSF51735">
    <property type="entry name" value="NAD(P)-binding Rossmann-fold domains"/>
    <property type="match status" value="1"/>
</dbReference>
<evidence type="ECO:0000256" key="7">
    <source>
        <dbReference type="ARBA" id="ARBA00026132"/>
    </source>
</evidence>
<comment type="similarity">
    <text evidence="2">Belongs to the zinc-containing alcohol dehydrogenase family.</text>
</comment>
<keyword evidence="6" id="KW-0520">NAD</keyword>
<dbReference type="GO" id="GO:0003939">
    <property type="term" value="F:L-iditol 2-dehydrogenase (NAD+) activity"/>
    <property type="evidence" value="ECO:0007669"/>
    <property type="project" value="TreeGrafter"/>
</dbReference>
<organism evidence="10 11">
    <name type="scientific">Halocaridina rubra</name>
    <name type="common">Hawaiian red shrimp</name>
    <dbReference type="NCBI Taxonomy" id="373956"/>
    <lineage>
        <taxon>Eukaryota</taxon>
        <taxon>Metazoa</taxon>
        <taxon>Ecdysozoa</taxon>
        <taxon>Arthropoda</taxon>
        <taxon>Crustacea</taxon>
        <taxon>Multicrustacea</taxon>
        <taxon>Malacostraca</taxon>
        <taxon>Eumalacostraca</taxon>
        <taxon>Eucarida</taxon>
        <taxon>Decapoda</taxon>
        <taxon>Pleocyemata</taxon>
        <taxon>Caridea</taxon>
        <taxon>Atyoidea</taxon>
        <taxon>Atyidae</taxon>
        <taxon>Halocaridina</taxon>
    </lineage>
</organism>
<dbReference type="PANTHER" id="PTHR43161:SF24">
    <property type="entry name" value="SORBITOL DEHYDROGENASE"/>
    <property type="match status" value="1"/>
</dbReference>
<accession>A0AAN8WYX7</accession>
<reference evidence="10 11" key="1">
    <citation type="submission" date="2023-11" db="EMBL/GenBank/DDBJ databases">
        <title>Halocaridina rubra genome assembly.</title>
        <authorList>
            <person name="Smith C."/>
        </authorList>
    </citation>
    <scope>NUCLEOTIDE SEQUENCE [LARGE SCALE GENOMIC DNA]</scope>
    <source>
        <strain evidence="10">EP-1</strain>
        <tissue evidence="10">Whole</tissue>
    </source>
</reference>
<proteinExistence type="inferred from homology"/>
<dbReference type="GO" id="GO:0006062">
    <property type="term" value="P:sorbitol catabolic process"/>
    <property type="evidence" value="ECO:0007669"/>
    <property type="project" value="TreeGrafter"/>
</dbReference>
<keyword evidence="3" id="KW-0479">Metal-binding</keyword>
<protein>
    <recommendedName>
        <fullName evidence="7">Sorbitol dehydrogenase</fullName>
    </recommendedName>
    <alternativeName>
        <fullName evidence="8">Polyol dehydrogenase</fullName>
    </alternativeName>
</protein>
<dbReference type="Gene3D" id="3.90.180.10">
    <property type="entry name" value="Medium-chain alcohol dehydrogenases, catalytic domain"/>
    <property type="match status" value="1"/>
</dbReference>
<evidence type="ECO:0000313" key="11">
    <source>
        <dbReference type="Proteomes" id="UP001381693"/>
    </source>
</evidence>
<evidence type="ECO:0000256" key="3">
    <source>
        <dbReference type="ARBA" id="ARBA00022723"/>
    </source>
</evidence>
<evidence type="ECO:0000256" key="4">
    <source>
        <dbReference type="ARBA" id="ARBA00022833"/>
    </source>
</evidence>
<sequence length="242" mass="26041">MSPDNRSWFIPTGSWQPPYTQPSQRIVHPFRLPNHVSDEEGAMLEPLAVAVYSCRRAEVTQGSRVLILGAGPIGLVSLLTAKAMGAGDICITDINENRLAFAKELGANFTLNVQGLKPSEVAQKICKLIPSPPSVIIECSGADSSYQAGILASAPRGIMVTVGRGNYDVTLPLTIAATKEMDIRGIFRYANCYETALSMVSSGLVNLKPLITHHFTIEEVHKAFHAAKDGLAVKVMIRVGKA</sequence>
<dbReference type="EMBL" id="JAXCGZ010011531">
    <property type="protein sequence ID" value="KAK7074577.1"/>
    <property type="molecule type" value="Genomic_DNA"/>
</dbReference>
<dbReference type="PANTHER" id="PTHR43161">
    <property type="entry name" value="SORBITOL DEHYDROGENASE"/>
    <property type="match status" value="1"/>
</dbReference>
<evidence type="ECO:0000259" key="9">
    <source>
        <dbReference type="Pfam" id="PF00107"/>
    </source>
</evidence>
<name>A0AAN8WYX7_HALRR</name>
<comment type="cofactor">
    <cofactor evidence="1">
        <name>Zn(2+)</name>
        <dbReference type="ChEBI" id="CHEBI:29105"/>
    </cofactor>
</comment>
<keyword evidence="11" id="KW-1185">Reference proteome</keyword>
<keyword evidence="5" id="KW-0560">Oxidoreductase</keyword>
<evidence type="ECO:0000256" key="5">
    <source>
        <dbReference type="ARBA" id="ARBA00023002"/>
    </source>
</evidence>
<dbReference type="InterPro" id="IPR036291">
    <property type="entry name" value="NAD(P)-bd_dom_sf"/>
</dbReference>
<dbReference type="Pfam" id="PF00107">
    <property type="entry name" value="ADH_zinc_N"/>
    <property type="match status" value="1"/>
</dbReference>
<comment type="caution">
    <text evidence="10">The sequence shown here is derived from an EMBL/GenBank/DDBJ whole genome shotgun (WGS) entry which is preliminary data.</text>
</comment>
<dbReference type="FunFam" id="3.40.50.720:FF:000068">
    <property type="entry name" value="Sorbitol dehydrogenase"/>
    <property type="match status" value="1"/>
</dbReference>
<evidence type="ECO:0000256" key="6">
    <source>
        <dbReference type="ARBA" id="ARBA00023027"/>
    </source>
</evidence>
<gene>
    <name evidence="10" type="ORF">SK128_026862</name>
</gene>
<evidence type="ECO:0000256" key="8">
    <source>
        <dbReference type="ARBA" id="ARBA00032485"/>
    </source>
</evidence>
<dbReference type="Gene3D" id="3.40.50.720">
    <property type="entry name" value="NAD(P)-binding Rossmann-like Domain"/>
    <property type="match status" value="1"/>
</dbReference>
<dbReference type="AlphaFoldDB" id="A0AAN8WYX7"/>
<feature type="domain" description="Alcohol dehydrogenase-like C-terminal" evidence="9">
    <location>
        <begin position="72"/>
        <end position="201"/>
    </location>
</feature>
<evidence type="ECO:0000313" key="10">
    <source>
        <dbReference type="EMBL" id="KAK7074577.1"/>
    </source>
</evidence>
<keyword evidence="4" id="KW-0862">Zinc</keyword>
<dbReference type="Proteomes" id="UP001381693">
    <property type="component" value="Unassembled WGS sequence"/>
</dbReference>
<dbReference type="InterPro" id="IPR013149">
    <property type="entry name" value="ADH-like_C"/>
</dbReference>
<evidence type="ECO:0000256" key="1">
    <source>
        <dbReference type="ARBA" id="ARBA00001947"/>
    </source>
</evidence>
<dbReference type="GO" id="GO:0046872">
    <property type="term" value="F:metal ion binding"/>
    <property type="evidence" value="ECO:0007669"/>
    <property type="project" value="UniProtKB-KW"/>
</dbReference>
<evidence type="ECO:0000256" key="2">
    <source>
        <dbReference type="ARBA" id="ARBA00008072"/>
    </source>
</evidence>